<gene>
    <name evidence="1" type="ORF">G3O07_22600</name>
</gene>
<protein>
    <recommendedName>
        <fullName evidence="3">Cadherin domain-containing protein</fullName>
    </recommendedName>
</protein>
<reference evidence="1 2" key="1">
    <citation type="submission" date="2020-02" db="EMBL/GenBank/DDBJ databases">
        <title>Broccoli isolated Pseudomonas sp.</title>
        <authorList>
            <person name="Fujikawa T."/>
            <person name="Sawada H."/>
        </authorList>
    </citation>
    <scope>NUCLEOTIDE SEQUENCE [LARGE SCALE GENOMIC DNA]</scope>
    <source>
        <strain evidence="1 2">JCM 32154</strain>
    </source>
</reference>
<organism evidence="1 2">
    <name type="scientific">Pseudomonas laurentiana</name>
    <dbReference type="NCBI Taxonomy" id="2364649"/>
    <lineage>
        <taxon>Bacteria</taxon>
        <taxon>Pseudomonadati</taxon>
        <taxon>Pseudomonadota</taxon>
        <taxon>Gammaproteobacteria</taxon>
        <taxon>Pseudomonadales</taxon>
        <taxon>Pseudomonadaceae</taxon>
        <taxon>Pseudomonas</taxon>
    </lineage>
</organism>
<evidence type="ECO:0000313" key="2">
    <source>
        <dbReference type="Proteomes" id="UP000471751"/>
    </source>
</evidence>
<evidence type="ECO:0000313" key="1">
    <source>
        <dbReference type="EMBL" id="NES11889.1"/>
    </source>
</evidence>
<keyword evidence="2" id="KW-1185">Reference proteome</keyword>
<dbReference type="EMBL" id="JAAHBT010000344">
    <property type="protein sequence ID" value="NES11889.1"/>
    <property type="molecule type" value="Genomic_DNA"/>
</dbReference>
<name>A0A6I5RVU9_9PSED</name>
<accession>A0A6I5RVU9</accession>
<proteinExistence type="predicted"/>
<evidence type="ECO:0008006" key="3">
    <source>
        <dbReference type="Google" id="ProtNLM"/>
    </source>
</evidence>
<dbReference type="Proteomes" id="UP000471751">
    <property type="component" value="Unassembled WGS sequence"/>
</dbReference>
<dbReference type="AlphaFoldDB" id="A0A6I5RVU9"/>
<comment type="caution">
    <text evidence="1">The sequence shown here is derived from an EMBL/GenBank/DDBJ whole genome shotgun (WGS) entry which is preliminary data.</text>
</comment>
<sequence length="1065" mass="107451">MANINVFIAASNLTYKTAQDATGSVALTVSINDNGNTGGGPQTDTKTVTLNVTAVNDAPVNSVPASQTAQQGIPLAFNDANGNAISISDVDAGSSLMIVTLSSVNGTMSLGNTSGVTLVIGSGTDNTVIRLQGTQANINAVLQTLTFKSNTGFLGNANLTIQSNDLGNSGSGGAKSDIDTIAISVIPLNPKVTSVSAQGLDRTVKIGDEVLVNVVFDQAVNVDLTGGVPSLLLETGLIDRNAVYQSGSGSNTLVFKYTVQAGDVSADLDFQSTAALQLNGAVLANATSDLAILTLPTVGGADSLGGRSNIVVDAVVPVVASVSVPSDGTYITGQNLDFTVNFSENMVVDTTGGVPRIAVTLDTGGTVYADYVSGSGGSALVFRLTAASGQLDSNGVTLGGAIQLNGGTLRDTAGNDTVVTLNNIASTANVNIDGVAPTVVSVTTPANGSYKAGDVLTFTVNASEALQTGALAPRLTLDVGGVTRYATYVSGSGSSALVFQYVVQAGDNDNNGIAVNTIDLRGEPLTDLAGNNMNLTLNSVGSTAGVLVDTVAPSPTGIVTVDPSPTNSGSVSFTITFDEDVSGVDTGDFVLALSGTANGTITSATRIDGRTWTVVVGNLSGVGNLGLNLNGSGTGIVDAANNSVTGGLTGATYAIDRVAPSVTGVDVPSNGTYVAGQTLDFTVRTDEAVLVDNGNGNPRLAITLDNGRVVYAEYLSGSGGNGLVFRLNVTSGMSGNTTFAVAQSIDLNGGSIRDASGNDANAGLNNVGDTRGILVDAKAPRPSSIVVDGPVQPTDRTLNFTLTFDEAVSGVDLNDFSVISTGSASGTVQSVQQIDAQTYRITVGSMSGAGTLALSLNALNSGIQDQVGNDLTVSLVGQPQTLQPQTVQSQGAGDLNFRLNPPDTLNTPQTALVQPQVPGFVATDAVSPLVAPGLFDVRTVGGSLQPLGTIFLGNGSSAPSFIAQVFGSSDGGIGGSQGGFGGGEGSVFGSSTFAGIFSRDVPGVSEMNVFNGSQWKQSDLNQGLRGVFGAPTFGQQLHQINEADQRHVRELAMALAQPTQIGKRA</sequence>